<protein>
    <recommendedName>
        <fullName evidence="8 10">Phosphate acyltransferase</fullName>
        <ecNumber evidence="8 10">2.3.1.274</ecNumber>
    </recommendedName>
    <alternativeName>
        <fullName evidence="10">Acyl-ACP phosphotransacylase</fullName>
    </alternativeName>
    <alternativeName>
        <fullName evidence="10">Acyl-[acyl-carrier-protein]--phosphate acyltransferase</fullName>
    </alternativeName>
    <alternativeName>
        <fullName evidence="10">Phosphate-acyl-ACP acyltransferase</fullName>
    </alternativeName>
</protein>
<reference evidence="11 12" key="2">
    <citation type="journal article" date="2013" name="PLoS ONE">
        <title>INDIGO - INtegrated Data Warehouse of MIcrobial GenOmes with Examples from the Red Sea Extremophiles.</title>
        <authorList>
            <person name="Alam I."/>
            <person name="Antunes A."/>
            <person name="Kamau A.A."/>
            <person name="Ba Alawi W."/>
            <person name="Kalkatawi M."/>
            <person name="Stingl U."/>
            <person name="Bajic V.B."/>
        </authorList>
    </citation>
    <scope>NUCLEOTIDE SEQUENCE [LARGE SCALE GENOMIC DNA]</scope>
    <source>
        <strain evidence="11 12">SSD-17B</strain>
    </source>
</reference>
<dbReference type="Pfam" id="PF02504">
    <property type="entry name" value="FA_synthesis"/>
    <property type="match status" value="1"/>
</dbReference>
<dbReference type="EMBL" id="AFNU02000001">
    <property type="protein sequence ID" value="ERJ13436.1"/>
    <property type="molecule type" value="Genomic_DNA"/>
</dbReference>
<name>U2EFK3_9MOLU</name>
<comment type="pathway">
    <text evidence="10">Lipid metabolism; phospholipid metabolism.</text>
</comment>
<evidence type="ECO:0000256" key="3">
    <source>
        <dbReference type="ARBA" id="ARBA00022516"/>
    </source>
</evidence>
<evidence type="ECO:0000313" key="11">
    <source>
        <dbReference type="EMBL" id="ERJ13436.1"/>
    </source>
</evidence>
<dbReference type="PANTHER" id="PTHR30100">
    <property type="entry name" value="FATTY ACID/PHOSPHOLIPID SYNTHESIS PROTEIN PLSX"/>
    <property type="match status" value="1"/>
</dbReference>
<dbReference type="GO" id="GO:0043811">
    <property type="term" value="F:phosphate:acyl-[acyl carrier protein] acyltransferase activity"/>
    <property type="evidence" value="ECO:0007669"/>
    <property type="project" value="UniProtKB-UniRule"/>
</dbReference>
<dbReference type="UniPathway" id="UPA00085"/>
<evidence type="ECO:0000256" key="9">
    <source>
        <dbReference type="ARBA" id="ARBA00046608"/>
    </source>
</evidence>
<keyword evidence="4 10" id="KW-0808">Transferase</keyword>
<evidence type="ECO:0000256" key="7">
    <source>
        <dbReference type="ARBA" id="ARBA00023264"/>
    </source>
</evidence>
<dbReference type="eggNOG" id="COG0416">
    <property type="taxonomic scope" value="Bacteria"/>
</dbReference>
<dbReference type="NCBIfam" id="TIGR00182">
    <property type="entry name" value="plsX"/>
    <property type="match status" value="1"/>
</dbReference>
<dbReference type="InParanoid" id="U2EFK3"/>
<evidence type="ECO:0000256" key="4">
    <source>
        <dbReference type="ARBA" id="ARBA00022679"/>
    </source>
</evidence>
<keyword evidence="11" id="KW-0012">Acyltransferase</keyword>
<evidence type="ECO:0000256" key="6">
    <source>
        <dbReference type="ARBA" id="ARBA00023209"/>
    </source>
</evidence>
<dbReference type="InterPro" id="IPR012281">
    <property type="entry name" value="Phospholipid_synth_PlsX-like"/>
</dbReference>
<evidence type="ECO:0000256" key="5">
    <source>
        <dbReference type="ARBA" id="ARBA00023098"/>
    </source>
</evidence>
<gene>
    <name evidence="10 11" type="primary">plsX</name>
    <name evidence="11" type="ORF">HLPCO_000087</name>
</gene>
<dbReference type="STRING" id="1033810.HLPCO_000087"/>
<evidence type="ECO:0000256" key="1">
    <source>
        <dbReference type="ARBA" id="ARBA00001232"/>
    </source>
</evidence>
<dbReference type="RefSeq" id="WP_008826457.1">
    <property type="nucleotide sequence ID" value="NZ_AFNU02000001.1"/>
</dbReference>
<keyword evidence="3 10" id="KW-0444">Lipid biosynthesis</keyword>
<comment type="catalytic activity">
    <reaction evidence="1 10">
        <text>a fatty acyl-[ACP] + phosphate = an acyl phosphate + holo-[ACP]</text>
        <dbReference type="Rhea" id="RHEA:42292"/>
        <dbReference type="Rhea" id="RHEA-COMP:9685"/>
        <dbReference type="Rhea" id="RHEA-COMP:14125"/>
        <dbReference type="ChEBI" id="CHEBI:43474"/>
        <dbReference type="ChEBI" id="CHEBI:59918"/>
        <dbReference type="ChEBI" id="CHEBI:64479"/>
        <dbReference type="ChEBI" id="CHEBI:138651"/>
        <dbReference type="EC" id="2.3.1.274"/>
    </reaction>
</comment>
<dbReference type="HAMAP" id="MF_00019">
    <property type="entry name" value="PlsX"/>
    <property type="match status" value="1"/>
</dbReference>
<dbReference type="SUPFAM" id="SSF53659">
    <property type="entry name" value="Isocitrate/Isopropylmalate dehydrogenase-like"/>
    <property type="match status" value="1"/>
</dbReference>
<keyword evidence="12" id="KW-1185">Reference proteome</keyword>
<dbReference type="PIRSF" id="PIRSF002465">
    <property type="entry name" value="Phsphlp_syn_PlsX"/>
    <property type="match status" value="1"/>
</dbReference>
<keyword evidence="5 10" id="KW-0443">Lipid metabolism</keyword>
<comment type="function">
    <text evidence="10">Catalyzes the reversible formation of acyl-phosphate (acyl-PO(4)) from acyl-[acyl-carrier-protein] (acyl-ACP). This enzyme utilizes acyl-ACP as fatty acyl donor, but not acyl-CoA.</text>
</comment>
<evidence type="ECO:0000256" key="2">
    <source>
        <dbReference type="ARBA" id="ARBA00022490"/>
    </source>
</evidence>
<dbReference type="AlphaFoldDB" id="U2EFK3"/>
<evidence type="ECO:0000256" key="10">
    <source>
        <dbReference type="HAMAP-Rule" id="MF_00019"/>
    </source>
</evidence>
<comment type="subcellular location">
    <subcellularLocation>
        <location evidence="10">Cytoplasm</location>
    </subcellularLocation>
    <text evidence="10">Associated with the membrane possibly through PlsY.</text>
</comment>
<dbReference type="FunCoup" id="U2EFK3">
    <property type="interactions" value="266"/>
</dbReference>
<proteinExistence type="inferred from homology"/>
<dbReference type="Proteomes" id="UP000005707">
    <property type="component" value="Unassembled WGS sequence"/>
</dbReference>
<dbReference type="EC" id="2.3.1.274" evidence="8 10"/>
<keyword evidence="7 10" id="KW-1208">Phospholipid metabolism</keyword>
<evidence type="ECO:0000256" key="8">
    <source>
        <dbReference type="ARBA" id="ARBA00024069"/>
    </source>
</evidence>
<accession>U2EFK3</accession>
<dbReference type="GO" id="GO:0006633">
    <property type="term" value="P:fatty acid biosynthetic process"/>
    <property type="evidence" value="ECO:0007669"/>
    <property type="project" value="UniProtKB-UniRule"/>
</dbReference>
<sequence>MIRIAVDAMGGDFAPKIAVEGAVSAIKQFSDIEITLYGDEAQIKSLLTDETRINIVHCTDYFRMDEKDLALAIRRRKETSMYMAMVDAREGVVDAFVTAGPTGAVVSGGVLVVKRIKGFSKPALGPIIPQINGDHALLIDCGANPEVKPEHLQQFAEIAAVYCENVMGKKNPRVALLNNGEEEGKGRQLEQDTYKLLKESNLNFIGNMEGKQGITGHTDIIVTDGFTGNIFLKTTEGVAKGIGTTLKEEIKSNLLGKIGGLFLLKNLKRFKKRFDASEVGGSVLFGVRAPVIKAHGSSDSYALMNAIKQARSTVEGRVIDIIKEQINEKSE</sequence>
<dbReference type="OrthoDB" id="9806408at2"/>
<dbReference type="InterPro" id="IPR003664">
    <property type="entry name" value="FA_synthesis"/>
</dbReference>
<dbReference type="GO" id="GO:0005737">
    <property type="term" value="C:cytoplasm"/>
    <property type="evidence" value="ECO:0007669"/>
    <property type="project" value="UniProtKB-SubCell"/>
</dbReference>
<dbReference type="Gene3D" id="3.40.718.10">
    <property type="entry name" value="Isopropylmalate Dehydrogenase"/>
    <property type="match status" value="1"/>
</dbReference>
<keyword evidence="6 10" id="KW-0594">Phospholipid biosynthesis</keyword>
<organism evidence="11 12">
    <name type="scientific">Haloplasma contractile SSD-17B</name>
    <dbReference type="NCBI Taxonomy" id="1033810"/>
    <lineage>
        <taxon>Bacteria</taxon>
        <taxon>Bacillati</taxon>
        <taxon>Mycoplasmatota</taxon>
        <taxon>Mollicutes</taxon>
        <taxon>Haloplasmatales</taxon>
        <taxon>Haloplasmataceae</taxon>
        <taxon>Haloplasma</taxon>
    </lineage>
</organism>
<keyword evidence="2 10" id="KW-0963">Cytoplasm</keyword>
<dbReference type="PANTHER" id="PTHR30100:SF1">
    <property type="entry name" value="PHOSPHATE ACYLTRANSFERASE"/>
    <property type="match status" value="1"/>
</dbReference>
<reference evidence="11 12" key="1">
    <citation type="journal article" date="2011" name="J. Bacteriol.">
        <title>Genome sequence of Haloplasma contractile, an unusual contractile bacterium from a deep-sea anoxic brine lake.</title>
        <authorList>
            <person name="Antunes A."/>
            <person name="Alam I."/>
            <person name="El Dorry H."/>
            <person name="Siam R."/>
            <person name="Robertson A."/>
            <person name="Bajic V.B."/>
            <person name="Stingl U."/>
        </authorList>
    </citation>
    <scope>NUCLEOTIDE SEQUENCE [LARGE SCALE GENOMIC DNA]</scope>
    <source>
        <strain evidence="11 12">SSD-17B</strain>
    </source>
</reference>
<evidence type="ECO:0000313" key="12">
    <source>
        <dbReference type="Proteomes" id="UP000005707"/>
    </source>
</evidence>
<comment type="subunit">
    <text evidence="9 10">Homodimer. Probably interacts with PlsY.</text>
</comment>
<comment type="caution">
    <text evidence="11">The sequence shown here is derived from an EMBL/GenBank/DDBJ whole genome shotgun (WGS) entry which is preliminary data.</text>
</comment>
<comment type="similarity">
    <text evidence="10">Belongs to the PlsX family.</text>
</comment>
<dbReference type="GO" id="GO:0008654">
    <property type="term" value="P:phospholipid biosynthetic process"/>
    <property type="evidence" value="ECO:0007669"/>
    <property type="project" value="UniProtKB-KW"/>
</dbReference>